<name>A0A1A0HDD2_9ASCO</name>
<evidence type="ECO:0000313" key="1">
    <source>
        <dbReference type="EMBL" id="OBA21938.1"/>
    </source>
</evidence>
<dbReference type="EMBL" id="LXTC01000002">
    <property type="protein sequence ID" value="OBA21938.1"/>
    <property type="molecule type" value="Genomic_DNA"/>
</dbReference>
<dbReference type="RefSeq" id="XP_018712434.1">
    <property type="nucleotide sequence ID" value="XM_018854482.1"/>
</dbReference>
<protein>
    <submittedName>
        <fullName evidence="1">Uncharacterized protein</fullName>
    </submittedName>
</protein>
<keyword evidence="2" id="KW-1185">Reference proteome</keyword>
<gene>
    <name evidence="1" type="ORF">METBIDRAFT_141498</name>
</gene>
<evidence type="ECO:0000313" key="2">
    <source>
        <dbReference type="Proteomes" id="UP000092555"/>
    </source>
</evidence>
<sequence length="137" mass="15630">MLQKRLLFSTRPVSLDWQTLLTRHKPLPIHEQIQETLYPFCTSILLVSIIPYSVSCKMVTICNFCNHYVTYHPSTRFCRSSCETCGHMLVSPPISPCGPHSSLCIPCRLSRKVCKNVGAMKPEHKKLRYARGALHKS</sequence>
<proteinExistence type="predicted"/>
<dbReference type="Proteomes" id="UP000092555">
    <property type="component" value="Unassembled WGS sequence"/>
</dbReference>
<dbReference type="GeneID" id="30027458"/>
<dbReference type="AlphaFoldDB" id="A0A1A0HDD2"/>
<reference evidence="1 2" key="1">
    <citation type="submission" date="2016-05" db="EMBL/GenBank/DDBJ databases">
        <title>Comparative genomics of biotechnologically important yeasts.</title>
        <authorList>
            <consortium name="DOE Joint Genome Institute"/>
            <person name="Riley R."/>
            <person name="Haridas S."/>
            <person name="Wolfe K.H."/>
            <person name="Lopes M.R."/>
            <person name="Hittinger C.T."/>
            <person name="Goker M."/>
            <person name="Salamov A."/>
            <person name="Wisecaver J."/>
            <person name="Long T.M."/>
            <person name="Aerts A.L."/>
            <person name="Barry K."/>
            <person name="Choi C."/>
            <person name="Clum A."/>
            <person name="Coughlan A.Y."/>
            <person name="Deshpande S."/>
            <person name="Douglass A.P."/>
            <person name="Hanson S.J."/>
            <person name="Klenk H.-P."/>
            <person name="LaButti K."/>
            <person name="Lapidus A."/>
            <person name="Lindquist E."/>
            <person name="Lipzen A."/>
            <person name="Meier-kolthoff J.P."/>
            <person name="Ohm R.A."/>
            <person name="Otillar R.P."/>
            <person name="Pangilinan J."/>
            <person name="Peng Y."/>
            <person name="Rokas A."/>
            <person name="Rosa C.A."/>
            <person name="Scheuner C."/>
            <person name="Sibirny A.A."/>
            <person name="Slot J.C."/>
            <person name="Stielow J.B."/>
            <person name="Sun H."/>
            <person name="Kurtzman C.P."/>
            <person name="Blackwell M."/>
            <person name="Grigoriev I.V."/>
            <person name="Jeffries T.W."/>
        </authorList>
    </citation>
    <scope>NUCLEOTIDE SEQUENCE [LARGE SCALE GENOMIC DNA]</scope>
    <source>
        <strain evidence="1 2">NRRL YB-4993</strain>
    </source>
</reference>
<comment type="caution">
    <text evidence="1">The sequence shown here is derived from an EMBL/GenBank/DDBJ whole genome shotgun (WGS) entry which is preliminary data.</text>
</comment>
<organism evidence="1 2">
    <name type="scientific">Metschnikowia bicuspidata var. bicuspidata NRRL YB-4993</name>
    <dbReference type="NCBI Taxonomy" id="869754"/>
    <lineage>
        <taxon>Eukaryota</taxon>
        <taxon>Fungi</taxon>
        <taxon>Dikarya</taxon>
        <taxon>Ascomycota</taxon>
        <taxon>Saccharomycotina</taxon>
        <taxon>Pichiomycetes</taxon>
        <taxon>Metschnikowiaceae</taxon>
        <taxon>Metschnikowia</taxon>
    </lineage>
</organism>
<accession>A0A1A0HDD2</accession>